<evidence type="ECO:0000313" key="7">
    <source>
        <dbReference type="EMBL" id="TWB87254.1"/>
    </source>
</evidence>
<comment type="cofactor">
    <cofactor evidence="1">
        <name>Zn(2+)</name>
        <dbReference type="ChEBI" id="CHEBI:29105"/>
    </cofactor>
</comment>
<dbReference type="GO" id="GO:0046872">
    <property type="term" value="F:metal ion binding"/>
    <property type="evidence" value="ECO:0007669"/>
    <property type="project" value="UniProtKB-KW"/>
</dbReference>
<evidence type="ECO:0000256" key="3">
    <source>
        <dbReference type="ARBA" id="ARBA00022801"/>
    </source>
</evidence>
<dbReference type="AlphaFoldDB" id="A0A560KYV6"/>
<dbReference type="Gene3D" id="3.40.630.10">
    <property type="entry name" value="Zn peptidases"/>
    <property type="match status" value="1"/>
</dbReference>
<dbReference type="InterPro" id="IPR055438">
    <property type="entry name" value="AstE_AspA_cat"/>
</dbReference>
<dbReference type="GO" id="GO:0016811">
    <property type="term" value="F:hydrolase activity, acting on carbon-nitrogen (but not peptide) bonds, in linear amides"/>
    <property type="evidence" value="ECO:0007669"/>
    <property type="project" value="InterPro"/>
</dbReference>
<accession>A0A560KYV6</accession>
<keyword evidence="2" id="KW-0479">Metal-binding</keyword>
<feature type="domain" description="Succinylglutamate desuccinylase/Aspartoacylase catalytic" evidence="6">
    <location>
        <begin position="58"/>
        <end position="246"/>
    </location>
</feature>
<comment type="caution">
    <text evidence="7">The sequence shown here is derived from an EMBL/GenBank/DDBJ whole genome shotgun (WGS) entry which is preliminary data.</text>
</comment>
<dbReference type="CDD" id="cd06252">
    <property type="entry name" value="M14_ASTE_ASPA-like"/>
    <property type="match status" value="1"/>
</dbReference>
<dbReference type="PIRSF" id="PIRSF039012">
    <property type="entry name" value="ASP"/>
    <property type="match status" value="1"/>
</dbReference>
<dbReference type="RefSeq" id="WP_146992687.1">
    <property type="nucleotide sequence ID" value="NZ_VITY01000022.1"/>
</dbReference>
<dbReference type="Proteomes" id="UP000321304">
    <property type="component" value="Unassembled WGS sequence"/>
</dbReference>
<evidence type="ECO:0000256" key="1">
    <source>
        <dbReference type="ARBA" id="ARBA00001947"/>
    </source>
</evidence>
<evidence type="ECO:0000256" key="5">
    <source>
        <dbReference type="SAM" id="MobiDB-lite"/>
    </source>
</evidence>
<name>A0A560KYV6_9BRAD</name>
<dbReference type="GO" id="GO:0016788">
    <property type="term" value="F:hydrolase activity, acting on ester bonds"/>
    <property type="evidence" value="ECO:0007669"/>
    <property type="project" value="InterPro"/>
</dbReference>
<reference evidence="7 8" key="1">
    <citation type="submission" date="2019-06" db="EMBL/GenBank/DDBJ databases">
        <title>Genomic Encyclopedia of Type Strains, Phase IV (KMG-V): Genome sequencing to study the core and pangenomes of soil and plant-associated prokaryotes.</title>
        <authorList>
            <person name="Whitman W."/>
        </authorList>
    </citation>
    <scope>NUCLEOTIDE SEQUENCE [LARGE SCALE GENOMIC DNA]</scope>
    <source>
        <strain evidence="7 8">BR 10355</strain>
    </source>
</reference>
<organism evidence="7 8">
    <name type="scientific">Bradyrhizobium macuxiense</name>
    <dbReference type="NCBI Taxonomy" id="1755647"/>
    <lineage>
        <taxon>Bacteria</taxon>
        <taxon>Pseudomonadati</taxon>
        <taxon>Pseudomonadota</taxon>
        <taxon>Alphaproteobacteria</taxon>
        <taxon>Hyphomicrobiales</taxon>
        <taxon>Nitrobacteraceae</taxon>
        <taxon>Bradyrhizobium</taxon>
    </lineage>
</organism>
<evidence type="ECO:0000256" key="2">
    <source>
        <dbReference type="ARBA" id="ARBA00022723"/>
    </source>
</evidence>
<keyword evidence="3" id="KW-0378">Hydrolase</keyword>
<dbReference type="EMBL" id="VITY01000022">
    <property type="protein sequence ID" value="TWB87254.1"/>
    <property type="molecule type" value="Genomic_DNA"/>
</dbReference>
<protein>
    <recommendedName>
        <fullName evidence="6">Succinylglutamate desuccinylase/Aspartoacylase catalytic domain-containing protein</fullName>
    </recommendedName>
</protein>
<keyword evidence="8" id="KW-1185">Reference proteome</keyword>
<dbReference type="PANTHER" id="PTHR37326">
    <property type="entry name" value="BLL3975 PROTEIN"/>
    <property type="match status" value="1"/>
</dbReference>
<evidence type="ECO:0000259" key="6">
    <source>
        <dbReference type="Pfam" id="PF24827"/>
    </source>
</evidence>
<dbReference type="PANTHER" id="PTHR37326:SF1">
    <property type="entry name" value="BLL3975 PROTEIN"/>
    <property type="match status" value="1"/>
</dbReference>
<feature type="region of interest" description="Disordered" evidence="5">
    <location>
        <begin position="107"/>
        <end position="128"/>
    </location>
</feature>
<keyword evidence="4" id="KW-0862">Zinc</keyword>
<dbReference type="SUPFAM" id="SSF53187">
    <property type="entry name" value="Zn-dependent exopeptidases"/>
    <property type="match status" value="1"/>
</dbReference>
<dbReference type="InterPro" id="IPR043795">
    <property type="entry name" value="N-alpha-Ac-DABA-like"/>
</dbReference>
<evidence type="ECO:0000256" key="4">
    <source>
        <dbReference type="ARBA" id="ARBA00022833"/>
    </source>
</evidence>
<dbReference type="OrthoDB" id="9782876at2"/>
<proteinExistence type="predicted"/>
<gene>
    <name evidence="7" type="ORF">FBZ93_12235</name>
</gene>
<evidence type="ECO:0000313" key="8">
    <source>
        <dbReference type="Proteomes" id="UP000321304"/>
    </source>
</evidence>
<sequence>MKQSTKQASKIWTDLDLDAPGKQVGYLRLPLAVHDRSGDDTGYNYEPIPIVTIRNSEGPSVLLMAGNHGNEYEGQVILMNLIRSLRHEDVRGRLLILPGANAPAVRADRRNSPLDDGNLNRQFPGDPDGGPTSMIAHFIESELLPRVNYAFDLHSGSLSTEYLPCAVVAQPSDPDRLDAVVSLLRVFGMPTGMVIDHSTGGDRALIGACRRQGVQHLSTELGGGGWVNASAVEMAEHGLARLLHHIGTTIRPLTDRSPSECRVVHRVPTPDYIYADTSERGLFEPLVGLGDDVVAGQLVGRIHFTTSPWREPERVVVKTGGIVLTRRIPARTGRGDCLFALGRDWSSTASTYKN</sequence>
<dbReference type="Pfam" id="PF24827">
    <property type="entry name" value="AstE_AspA_cat"/>
    <property type="match status" value="1"/>
</dbReference>
<dbReference type="InterPro" id="IPR053138">
    <property type="entry name" value="N-alpha-Ac-DABA_deacetylase"/>
</dbReference>